<name>A0A1T4P9G8_9BACT</name>
<accession>A0A1T4P9G8</accession>
<dbReference type="Pfam" id="PF05402">
    <property type="entry name" value="PqqD"/>
    <property type="match status" value="1"/>
</dbReference>
<dbReference type="STRING" id="413434.SAMN04488132_105213"/>
<dbReference type="Proteomes" id="UP000190888">
    <property type="component" value="Unassembled WGS sequence"/>
</dbReference>
<proteinExistence type="predicted"/>
<dbReference type="RefSeq" id="WP_078831533.1">
    <property type="nucleotide sequence ID" value="NZ_FUWH01000005.1"/>
</dbReference>
<keyword evidence="2" id="KW-1185">Reference proteome</keyword>
<dbReference type="InterPro" id="IPR008792">
    <property type="entry name" value="PQQD"/>
</dbReference>
<dbReference type="OrthoDB" id="1495225at2"/>
<protein>
    <submittedName>
        <fullName evidence="1">Coenzyme PQQ synthesis protein D (PqqD)</fullName>
    </submittedName>
</protein>
<sequence length="103" mass="11392">MPAAITKNTIITRNNKYLTSRIGKDMAMMDTDTGNYIGLNYVAACIWDMLGSPVKAEEIISGLLERFDVTPEQCETETMACMEEMYNQHLLLIIGSGPDSSGH</sequence>
<dbReference type="EMBL" id="FUWH01000005">
    <property type="protein sequence ID" value="SJZ87886.1"/>
    <property type="molecule type" value="Genomic_DNA"/>
</dbReference>
<gene>
    <name evidence="1" type="ORF">SAMN04488132_105213</name>
</gene>
<evidence type="ECO:0000313" key="2">
    <source>
        <dbReference type="Proteomes" id="UP000190888"/>
    </source>
</evidence>
<evidence type="ECO:0000313" key="1">
    <source>
        <dbReference type="EMBL" id="SJZ87886.1"/>
    </source>
</evidence>
<organism evidence="1 2">
    <name type="scientific">Sediminibacterium ginsengisoli</name>
    <dbReference type="NCBI Taxonomy" id="413434"/>
    <lineage>
        <taxon>Bacteria</taxon>
        <taxon>Pseudomonadati</taxon>
        <taxon>Bacteroidota</taxon>
        <taxon>Chitinophagia</taxon>
        <taxon>Chitinophagales</taxon>
        <taxon>Chitinophagaceae</taxon>
        <taxon>Sediminibacterium</taxon>
    </lineage>
</organism>
<dbReference type="AlphaFoldDB" id="A0A1T4P9G8"/>
<dbReference type="Gene3D" id="1.10.10.1150">
    <property type="entry name" value="Coenzyme PQQ synthesis protein D (PqqD)"/>
    <property type="match status" value="1"/>
</dbReference>
<dbReference type="InterPro" id="IPR041881">
    <property type="entry name" value="PqqD_sf"/>
</dbReference>
<reference evidence="1 2" key="1">
    <citation type="submission" date="2017-02" db="EMBL/GenBank/DDBJ databases">
        <authorList>
            <person name="Peterson S.W."/>
        </authorList>
    </citation>
    <scope>NUCLEOTIDE SEQUENCE [LARGE SCALE GENOMIC DNA]</scope>
    <source>
        <strain evidence="1 2">DSM 22335</strain>
    </source>
</reference>